<dbReference type="GO" id="GO:0005886">
    <property type="term" value="C:plasma membrane"/>
    <property type="evidence" value="ECO:0007669"/>
    <property type="project" value="UniProtKB-SubCell"/>
</dbReference>
<name>A0A1Q2D5U3_9ENTE</name>
<dbReference type="AlphaFoldDB" id="A0A1Q2D5U3"/>
<organism evidence="7 8">
    <name type="scientific">Vagococcus penaei</name>
    <dbReference type="NCBI Taxonomy" id="633807"/>
    <lineage>
        <taxon>Bacteria</taxon>
        <taxon>Bacillati</taxon>
        <taxon>Bacillota</taxon>
        <taxon>Bacilli</taxon>
        <taxon>Lactobacillales</taxon>
        <taxon>Enterococcaceae</taxon>
        <taxon>Vagococcus</taxon>
    </lineage>
</organism>
<dbReference type="Proteomes" id="UP000188246">
    <property type="component" value="Chromosome"/>
</dbReference>
<dbReference type="InterPro" id="IPR014047">
    <property type="entry name" value="Chr_Tranpt_l_chain"/>
</dbReference>
<dbReference type="STRING" id="633807.BW732_05140"/>
<dbReference type="KEGG" id="vpi:BW732_05140"/>
<evidence type="ECO:0000256" key="6">
    <source>
        <dbReference type="ARBA" id="ARBA00023136"/>
    </source>
</evidence>
<evidence type="ECO:0000313" key="7">
    <source>
        <dbReference type="EMBL" id="AQP53681.1"/>
    </source>
</evidence>
<comment type="similarity">
    <text evidence="2">Belongs to the chromate ion transporter (CHR) (TC 2.A.51) family.</text>
</comment>
<sequence>MVRPMFKSNLRQLVEIFLVSTKLGLTSFGGPVAHLGYFHHEYVQKRKWLDEESYADLVALCQFLPGPASSQVGIGIGSMRAGVLGGLVAFMGFTLPSVLVLMVFALFFEGTAIGKTGWIHGLKIVAVAIVAQAIVEMAKKLVPDLKRKMIALLALSITLLWETTLSQLSVIFMSGLLGLLFYQSLPIQLTENNSSVTSKVISRRFGISCLILFVVLLIGLPLFQEMTNSKMVAIFDSFYRSGALVFGGGHVVLPLFEREFVTTGLIHPETFLAGYGVTQAVPGPLFTFATYLGTILASWQGGLLATLAIFLPGGLLILGVLPFWELVRQLPKIKGALMGVNAAVVGLLIAAFYQPIWQSTIIQSRDFVFAACLFSLLTYLKIPSWLVVILGAIGGAIMALF</sequence>
<dbReference type="EMBL" id="CP019609">
    <property type="protein sequence ID" value="AQP53681.1"/>
    <property type="molecule type" value="Genomic_DNA"/>
</dbReference>
<dbReference type="Pfam" id="PF02417">
    <property type="entry name" value="Chromate_transp"/>
    <property type="match status" value="2"/>
</dbReference>
<dbReference type="InterPro" id="IPR003370">
    <property type="entry name" value="Chromate_transpt"/>
</dbReference>
<dbReference type="OrthoDB" id="9788907at2"/>
<keyword evidence="8" id="KW-1185">Reference proteome</keyword>
<gene>
    <name evidence="7" type="ORF">BW732_05140</name>
</gene>
<dbReference type="PANTHER" id="PTHR33567">
    <property type="entry name" value="CHROMATE ION TRANSPORTER (EUROFUNG)"/>
    <property type="match status" value="1"/>
</dbReference>
<dbReference type="NCBIfam" id="TIGR00937">
    <property type="entry name" value="2A51"/>
    <property type="match status" value="1"/>
</dbReference>
<keyword evidence="3" id="KW-1003">Cell membrane</keyword>
<evidence type="ECO:0000313" key="8">
    <source>
        <dbReference type="Proteomes" id="UP000188246"/>
    </source>
</evidence>
<keyword evidence="6" id="KW-0472">Membrane</keyword>
<proteinExistence type="inferred from homology"/>
<evidence type="ECO:0000256" key="4">
    <source>
        <dbReference type="ARBA" id="ARBA00022692"/>
    </source>
</evidence>
<protein>
    <submittedName>
        <fullName evidence="7">ChrA protein</fullName>
    </submittedName>
</protein>
<dbReference type="GO" id="GO:0015109">
    <property type="term" value="F:chromate transmembrane transporter activity"/>
    <property type="evidence" value="ECO:0007669"/>
    <property type="project" value="InterPro"/>
</dbReference>
<evidence type="ECO:0000256" key="2">
    <source>
        <dbReference type="ARBA" id="ARBA00005262"/>
    </source>
</evidence>
<accession>A0A1Q2D5U3</accession>
<dbReference type="PANTHER" id="PTHR33567:SF3">
    <property type="entry name" value="CHROMATE ION TRANSPORTER (EUROFUNG)"/>
    <property type="match status" value="1"/>
</dbReference>
<comment type="subcellular location">
    <subcellularLocation>
        <location evidence="1">Cell membrane</location>
        <topology evidence="1">Multi-pass membrane protein</topology>
    </subcellularLocation>
</comment>
<evidence type="ECO:0000256" key="3">
    <source>
        <dbReference type="ARBA" id="ARBA00022475"/>
    </source>
</evidence>
<dbReference type="PIRSF" id="PIRSF004810">
    <property type="entry name" value="ChrA"/>
    <property type="match status" value="1"/>
</dbReference>
<keyword evidence="5" id="KW-1133">Transmembrane helix</keyword>
<evidence type="ECO:0000256" key="1">
    <source>
        <dbReference type="ARBA" id="ARBA00004651"/>
    </source>
</evidence>
<keyword evidence="4" id="KW-0812">Transmembrane</keyword>
<evidence type="ECO:0000256" key="5">
    <source>
        <dbReference type="ARBA" id="ARBA00022989"/>
    </source>
</evidence>
<reference evidence="7 8" key="1">
    <citation type="journal article" date="2010" name="Int. J. Syst. Evol. Microbiol.">
        <title>Vagococcus penaei sp. nov., isolated from spoilage microbiota of cooked shrimp (Penaeus vannamei).</title>
        <authorList>
            <person name="Jaffres E."/>
            <person name="Prevost H."/>
            <person name="Rossero A."/>
            <person name="Joffraud J.J."/>
            <person name="Dousset X."/>
        </authorList>
    </citation>
    <scope>NUCLEOTIDE SEQUENCE [LARGE SCALE GENOMIC DNA]</scope>
    <source>
        <strain evidence="7 8">CD276</strain>
    </source>
</reference>